<dbReference type="SMART" id="SM00822">
    <property type="entry name" value="PKS_KR"/>
    <property type="match status" value="1"/>
</dbReference>
<comment type="similarity">
    <text evidence="1">Belongs to the short-chain dehydrogenases/reductases (SDR) family.</text>
</comment>
<dbReference type="PRINTS" id="PR00081">
    <property type="entry name" value="GDHRDH"/>
</dbReference>
<dbReference type="PROSITE" id="PS00061">
    <property type="entry name" value="ADH_SHORT"/>
    <property type="match status" value="1"/>
</dbReference>
<evidence type="ECO:0000259" key="3">
    <source>
        <dbReference type="SMART" id="SM00822"/>
    </source>
</evidence>
<dbReference type="PANTHER" id="PTHR43976">
    <property type="entry name" value="SHORT CHAIN DEHYDROGENASE"/>
    <property type="match status" value="1"/>
</dbReference>
<dbReference type="GO" id="GO:0016491">
    <property type="term" value="F:oxidoreductase activity"/>
    <property type="evidence" value="ECO:0007669"/>
    <property type="project" value="UniProtKB-KW"/>
</dbReference>
<dbReference type="Gene3D" id="3.40.50.720">
    <property type="entry name" value="NAD(P)-binding Rossmann-like Domain"/>
    <property type="match status" value="1"/>
</dbReference>
<feature type="domain" description="Ketoreductase" evidence="3">
    <location>
        <begin position="4"/>
        <end position="185"/>
    </location>
</feature>
<evidence type="ECO:0000256" key="1">
    <source>
        <dbReference type="ARBA" id="ARBA00006484"/>
    </source>
</evidence>
<reference evidence="4" key="1">
    <citation type="submission" date="2020-05" db="EMBL/GenBank/DDBJ databases">
        <authorList>
            <person name="Chiriac C."/>
            <person name="Salcher M."/>
            <person name="Ghai R."/>
            <person name="Kavagutti S V."/>
        </authorList>
    </citation>
    <scope>NUCLEOTIDE SEQUENCE</scope>
</reference>
<dbReference type="InterPro" id="IPR020904">
    <property type="entry name" value="Sc_DH/Rdtase_CS"/>
</dbReference>
<keyword evidence="2" id="KW-0560">Oxidoreductase</keyword>
<dbReference type="AlphaFoldDB" id="A0A6J6WZM0"/>
<dbReference type="SUPFAM" id="SSF51735">
    <property type="entry name" value="NAD(P)-binding Rossmann-fold domains"/>
    <property type="match status" value="1"/>
</dbReference>
<dbReference type="Pfam" id="PF00106">
    <property type="entry name" value="adh_short"/>
    <property type="match status" value="1"/>
</dbReference>
<dbReference type="PRINTS" id="PR00080">
    <property type="entry name" value="SDRFAMILY"/>
</dbReference>
<protein>
    <submittedName>
        <fullName evidence="4">Unannotated protein</fullName>
    </submittedName>
</protein>
<dbReference type="InterPro" id="IPR057326">
    <property type="entry name" value="KR_dom"/>
</dbReference>
<gene>
    <name evidence="4" type="ORF">UFOPK2992_00235</name>
</gene>
<evidence type="ECO:0000313" key="4">
    <source>
        <dbReference type="EMBL" id="CAB4788596.1"/>
    </source>
</evidence>
<organism evidence="4">
    <name type="scientific">freshwater metagenome</name>
    <dbReference type="NCBI Taxonomy" id="449393"/>
    <lineage>
        <taxon>unclassified sequences</taxon>
        <taxon>metagenomes</taxon>
        <taxon>ecological metagenomes</taxon>
    </lineage>
</organism>
<dbReference type="CDD" id="cd05374">
    <property type="entry name" value="17beta-HSD-like_SDR_c"/>
    <property type="match status" value="1"/>
</dbReference>
<proteinExistence type="inferred from homology"/>
<evidence type="ECO:0000256" key="2">
    <source>
        <dbReference type="ARBA" id="ARBA00023002"/>
    </source>
</evidence>
<dbReference type="EMBL" id="CAFAAI010000020">
    <property type="protein sequence ID" value="CAB4788596.1"/>
    <property type="molecule type" value="Genomic_DNA"/>
</dbReference>
<accession>A0A6J6WZM0</accession>
<dbReference type="PANTHER" id="PTHR43976:SF16">
    <property type="entry name" value="SHORT-CHAIN DEHYDROGENASE_REDUCTASE FAMILY PROTEIN"/>
    <property type="match status" value="1"/>
</dbReference>
<dbReference type="InterPro" id="IPR036291">
    <property type="entry name" value="NAD(P)-bd_dom_sf"/>
</dbReference>
<dbReference type="InterPro" id="IPR051911">
    <property type="entry name" value="SDR_oxidoreductase"/>
</dbReference>
<name>A0A6J6WZM0_9ZZZZ</name>
<sequence length="290" mass="30740">MSQPVAVVTGANSGIGRATAIHLAKNGYSVFGTVRSLTKATKVLAMAEDHGAELQLIELDIASDDSVSEGMGQILRQAGRVDVLVNNAGVGGNAVAEECPPSMYLDVMNTNLCGAVRCIQAVLPGMRERGSGCIVNITSIAGRMAALAQSPYVTSKWALEGLSEGLAQELAPFGIRVAVIQPGVTKSAIFAKNIDAPNQSGAYDPHYRRLFQFYATGMANATDPFEVGELIHHAITTDAPQLRYPCSWGGAELIEGRAKMSDADWVEMGRHEDDSDYYAGFKAAFGLDLA</sequence>
<dbReference type="InterPro" id="IPR002347">
    <property type="entry name" value="SDR_fam"/>
</dbReference>